<evidence type="ECO:0000313" key="2">
    <source>
        <dbReference type="Proteomes" id="UP000828251"/>
    </source>
</evidence>
<dbReference type="Proteomes" id="UP000828251">
    <property type="component" value="Unassembled WGS sequence"/>
</dbReference>
<dbReference type="OrthoDB" id="10434164at2759"/>
<comment type="caution">
    <text evidence="1">The sequence shown here is derived from an EMBL/GenBank/DDBJ whole genome shotgun (WGS) entry which is preliminary data.</text>
</comment>
<keyword evidence="2" id="KW-1185">Reference proteome</keyword>
<accession>A0A9D3UGJ7</accession>
<organism evidence="1 2">
    <name type="scientific">Gossypium stocksii</name>
    <dbReference type="NCBI Taxonomy" id="47602"/>
    <lineage>
        <taxon>Eukaryota</taxon>
        <taxon>Viridiplantae</taxon>
        <taxon>Streptophyta</taxon>
        <taxon>Embryophyta</taxon>
        <taxon>Tracheophyta</taxon>
        <taxon>Spermatophyta</taxon>
        <taxon>Magnoliopsida</taxon>
        <taxon>eudicotyledons</taxon>
        <taxon>Gunneridae</taxon>
        <taxon>Pentapetalae</taxon>
        <taxon>rosids</taxon>
        <taxon>malvids</taxon>
        <taxon>Malvales</taxon>
        <taxon>Malvaceae</taxon>
        <taxon>Malvoideae</taxon>
        <taxon>Gossypium</taxon>
    </lineage>
</organism>
<protein>
    <submittedName>
        <fullName evidence="1">Uncharacterized protein</fullName>
    </submittedName>
</protein>
<proteinExistence type="predicted"/>
<dbReference type="AlphaFoldDB" id="A0A9D3UGJ7"/>
<gene>
    <name evidence="1" type="ORF">J1N35_041860</name>
</gene>
<evidence type="ECO:0000313" key="1">
    <source>
        <dbReference type="EMBL" id="KAH1040117.1"/>
    </source>
</evidence>
<reference evidence="1 2" key="1">
    <citation type="journal article" date="2021" name="Plant Biotechnol. J.">
        <title>Multi-omics assisted identification of the key and species-specific regulatory components of drought-tolerant mechanisms in Gossypium stocksii.</title>
        <authorList>
            <person name="Yu D."/>
            <person name="Ke L."/>
            <person name="Zhang D."/>
            <person name="Wu Y."/>
            <person name="Sun Y."/>
            <person name="Mei J."/>
            <person name="Sun J."/>
            <person name="Sun Y."/>
        </authorList>
    </citation>
    <scope>NUCLEOTIDE SEQUENCE [LARGE SCALE GENOMIC DNA]</scope>
    <source>
        <strain evidence="2">cv. E1</strain>
        <tissue evidence="1">Leaf</tissue>
    </source>
</reference>
<dbReference type="EMBL" id="JAIQCV010000012">
    <property type="protein sequence ID" value="KAH1040117.1"/>
    <property type="molecule type" value="Genomic_DNA"/>
</dbReference>
<sequence>MWAHMSLIDPDAVHAARFLEYCEILSAHRLAVVFDPEDLFVSQRFKSKKECIFTIKRYSMNISVDYKVAVSKLTLYIGEC</sequence>
<name>A0A9D3UGJ7_9ROSI</name>